<dbReference type="InterPro" id="IPR011992">
    <property type="entry name" value="EF-hand-dom_pair"/>
</dbReference>
<feature type="domain" description="EF-hand" evidence="4">
    <location>
        <begin position="87"/>
        <end position="111"/>
    </location>
</feature>
<keyword evidence="3" id="KW-0505">Motor protein</keyword>
<dbReference type="EMBL" id="HBKR01007175">
    <property type="protein sequence ID" value="CAE2287635.1"/>
    <property type="molecule type" value="Transcribed_RNA"/>
</dbReference>
<dbReference type="GO" id="GO:0005509">
    <property type="term" value="F:calcium ion binding"/>
    <property type="evidence" value="ECO:0007669"/>
    <property type="project" value="InterPro"/>
</dbReference>
<dbReference type="FunFam" id="1.10.238.10:FF:000001">
    <property type="entry name" value="Calmodulin 1"/>
    <property type="match status" value="1"/>
</dbReference>
<evidence type="ECO:0000313" key="5">
    <source>
        <dbReference type="EMBL" id="CAE2287635.1"/>
    </source>
</evidence>
<dbReference type="SUPFAM" id="SSF47473">
    <property type="entry name" value="EF-hand"/>
    <property type="match status" value="1"/>
</dbReference>
<evidence type="ECO:0000256" key="3">
    <source>
        <dbReference type="ARBA" id="ARBA00023175"/>
    </source>
</evidence>
<dbReference type="InterPro" id="IPR002048">
    <property type="entry name" value="EF_hand_dom"/>
</dbReference>
<evidence type="ECO:0000256" key="1">
    <source>
        <dbReference type="ARBA" id="ARBA00022737"/>
    </source>
</evidence>
<name>A0A7S4NHX8_9EUKA</name>
<feature type="domain" description="EF-hand" evidence="4">
    <location>
        <begin position="3"/>
        <end position="38"/>
    </location>
</feature>
<dbReference type="InterPro" id="IPR050230">
    <property type="entry name" value="CALM/Myosin/TropC-like"/>
</dbReference>
<dbReference type="Gene3D" id="1.10.238.10">
    <property type="entry name" value="EF-hand"/>
    <property type="match status" value="2"/>
</dbReference>
<evidence type="ECO:0000259" key="4">
    <source>
        <dbReference type="PROSITE" id="PS50222"/>
    </source>
</evidence>
<dbReference type="PROSITE" id="PS50222">
    <property type="entry name" value="EF_HAND_2"/>
    <property type="match status" value="2"/>
</dbReference>
<keyword evidence="1" id="KW-0677">Repeat</keyword>
<sequence length="148" mass="16366">MAASEGDLRNSFTLYDQNGDGTIDTACIGECLRVMGFCPTEEEVAYFVQQGGGEGAFVDYNYVKGCTAQCVHVKRNHDELVVAFAGAFDRDNLGYLTTTELRQCLINLGEKLPDEEVDDFLGLAEVDDHGRSTYNIWIKELEGTSSFK</sequence>
<dbReference type="PANTHER" id="PTHR23048">
    <property type="entry name" value="MYOSIN LIGHT CHAIN 1, 3"/>
    <property type="match status" value="1"/>
</dbReference>
<dbReference type="PANTHER" id="PTHR23048:SF0">
    <property type="entry name" value="CALMODULIN LIKE 3"/>
    <property type="match status" value="1"/>
</dbReference>
<reference evidence="5" key="1">
    <citation type="submission" date="2021-01" db="EMBL/GenBank/DDBJ databases">
        <authorList>
            <person name="Corre E."/>
            <person name="Pelletier E."/>
            <person name="Niang G."/>
            <person name="Scheremetjew M."/>
            <person name="Finn R."/>
            <person name="Kale V."/>
            <person name="Holt S."/>
            <person name="Cochrane G."/>
            <person name="Meng A."/>
            <person name="Brown T."/>
            <person name="Cohen L."/>
        </authorList>
    </citation>
    <scope>NUCLEOTIDE SEQUENCE</scope>
    <source>
        <strain evidence="5">SoJaBio B1-5/56/2</strain>
    </source>
</reference>
<dbReference type="GO" id="GO:0016460">
    <property type="term" value="C:myosin II complex"/>
    <property type="evidence" value="ECO:0007669"/>
    <property type="project" value="TreeGrafter"/>
</dbReference>
<organism evidence="5">
    <name type="scientific">Paramoeba aestuarina</name>
    <dbReference type="NCBI Taxonomy" id="180227"/>
    <lineage>
        <taxon>Eukaryota</taxon>
        <taxon>Amoebozoa</taxon>
        <taxon>Discosea</taxon>
        <taxon>Flabellinia</taxon>
        <taxon>Dactylopodida</taxon>
        <taxon>Paramoebidae</taxon>
        <taxon>Paramoeba</taxon>
    </lineage>
</organism>
<keyword evidence="2" id="KW-0518">Myosin</keyword>
<proteinExistence type="predicted"/>
<protein>
    <recommendedName>
        <fullName evidence="4">EF-hand domain-containing protein</fullName>
    </recommendedName>
</protein>
<accession>A0A7S4NHX8</accession>
<evidence type="ECO:0000256" key="2">
    <source>
        <dbReference type="ARBA" id="ARBA00023123"/>
    </source>
</evidence>
<dbReference type="AlphaFoldDB" id="A0A7S4NHX8"/>
<gene>
    <name evidence="5" type="ORF">NAES01612_LOCUS4715</name>
</gene>